<accession>A0A091G8I0</accession>
<evidence type="ECO:0000259" key="7">
    <source>
        <dbReference type="PROSITE" id="PS52027"/>
    </source>
</evidence>
<keyword evidence="4" id="KW-0862">Zinc</keyword>
<dbReference type="Proteomes" id="UP000053760">
    <property type="component" value="Unassembled WGS sequence"/>
</dbReference>
<dbReference type="InterPro" id="IPR049899">
    <property type="entry name" value="Znf_C2HC_C3H"/>
</dbReference>
<feature type="non-terminal residue" evidence="8">
    <location>
        <position position="170"/>
    </location>
</feature>
<dbReference type="EMBL" id="KL447879">
    <property type="protein sequence ID" value="KFO78233.1"/>
    <property type="molecule type" value="Genomic_DNA"/>
</dbReference>
<gene>
    <name evidence="8" type="ORF">N303_01829</name>
</gene>
<evidence type="ECO:0000313" key="9">
    <source>
        <dbReference type="Proteomes" id="UP000053760"/>
    </source>
</evidence>
<evidence type="ECO:0000256" key="1">
    <source>
        <dbReference type="ARBA" id="ARBA00010843"/>
    </source>
</evidence>
<evidence type="ECO:0000256" key="6">
    <source>
        <dbReference type="PROSITE-ProRule" id="PRU01371"/>
    </source>
</evidence>
<proteinExistence type="inferred from homology"/>
<comment type="similarity">
    <text evidence="1">Belongs to the ZC2HC1 family.</text>
</comment>
<evidence type="ECO:0000256" key="4">
    <source>
        <dbReference type="ARBA" id="ARBA00022833"/>
    </source>
</evidence>
<evidence type="ECO:0000256" key="2">
    <source>
        <dbReference type="ARBA" id="ARBA00022723"/>
    </source>
</evidence>
<dbReference type="AlphaFoldDB" id="A0A091G8I0"/>
<dbReference type="GO" id="GO:0008270">
    <property type="term" value="F:zinc ion binding"/>
    <property type="evidence" value="ECO:0007669"/>
    <property type="project" value="UniProtKB-KW"/>
</dbReference>
<dbReference type="InterPro" id="IPR026104">
    <property type="entry name" value="ZNF_C2HC_dom_1C"/>
</dbReference>
<keyword evidence="9" id="KW-1185">Reference proteome</keyword>
<dbReference type="PANTHER" id="PTHR14649">
    <property type="entry name" value="ZINC FINGER C2HC DOMAIN-CONTAINING PROTEIN 1C"/>
    <property type="match status" value="1"/>
</dbReference>
<evidence type="ECO:0000256" key="5">
    <source>
        <dbReference type="ARBA" id="ARBA00023054"/>
    </source>
</evidence>
<feature type="non-terminal residue" evidence="8">
    <location>
        <position position="1"/>
    </location>
</feature>
<keyword evidence="3 6" id="KW-0863">Zinc-finger</keyword>
<keyword evidence="2" id="KW-0479">Metal-binding</keyword>
<protein>
    <submittedName>
        <fullName evidence="8">Zinc finger C2HC domain-containing protein 1C</fullName>
    </submittedName>
</protein>
<dbReference type="PANTHER" id="PTHR14649:SF1">
    <property type="entry name" value="ZINC FINGER C2HC DOMAIN-CONTAINING PROTEIN 1C"/>
    <property type="match status" value="1"/>
</dbReference>
<sequence>SDDHLSTEVLYLQAASAVEQGELGQCTFCGRNFLRIRLEKHASICCKSHGSKRKVFDSRKARAKGTILEEFQQWKISERPQVMHSPFASLNPHLLPTEVLIQTLHLARQVQQILSKGGKMSNLPPLPPIENPDYVACPYCRCRFDPQVAERRIPKCKTIKNRASPLQQRR</sequence>
<keyword evidence="5" id="KW-0175">Coiled coil</keyword>
<name>A0A091G8I0_CUCCA</name>
<evidence type="ECO:0000256" key="3">
    <source>
        <dbReference type="ARBA" id="ARBA00022771"/>
    </source>
</evidence>
<feature type="domain" description="C2HC/C3H-type" evidence="7">
    <location>
        <begin position="22"/>
        <end position="51"/>
    </location>
</feature>
<dbReference type="PROSITE" id="PS52027">
    <property type="entry name" value="ZF_C2HC_C3H"/>
    <property type="match status" value="1"/>
</dbReference>
<evidence type="ECO:0000313" key="8">
    <source>
        <dbReference type="EMBL" id="KFO78233.1"/>
    </source>
</evidence>
<reference evidence="8 9" key="1">
    <citation type="submission" date="2014-04" db="EMBL/GenBank/DDBJ databases">
        <title>Genome evolution of avian class.</title>
        <authorList>
            <person name="Zhang G."/>
            <person name="Li C."/>
        </authorList>
    </citation>
    <scope>NUCLEOTIDE SEQUENCE [LARGE SCALE GENOMIC DNA]</scope>
    <source>
        <strain evidence="8">BGI_N303</strain>
    </source>
</reference>
<organism evidence="8 9">
    <name type="scientific">Cuculus canorus</name>
    <name type="common">Common cuckoo</name>
    <dbReference type="NCBI Taxonomy" id="55661"/>
    <lineage>
        <taxon>Eukaryota</taxon>
        <taxon>Metazoa</taxon>
        <taxon>Chordata</taxon>
        <taxon>Craniata</taxon>
        <taxon>Vertebrata</taxon>
        <taxon>Euteleostomi</taxon>
        <taxon>Archelosauria</taxon>
        <taxon>Archosauria</taxon>
        <taxon>Dinosauria</taxon>
        <taxon>Saurischia</taxon>
        <taxon>Theropoda</taxon>
        <taxon>Coelurosauria</taxon>
        <taxon>Aves</taxon>
        <taxon>Neognathae</taxon>
        <taxon>Neoaves</taxon>
        <taxon>Otidimorphae</taxon>
        <taxon>Cuculiformes</taxon>
        <taxon>Cuculidae</taxon>
        <taxon>Cuculus</taxon>
    </lineage>
</organism>